<feature type="compositionally biased region" description="Pro residues" evidence="4">
    <location>
        <begin position="20"/>
        <end position="29"/>
    </location>
</feature>
<sequence>MRWALPLVLLLAGCDGWPESPKPPPPAAPPEGAIPRGEAARRAALAPPGPPVDAALLAEGAGRYAIYCTPCHGPGGRGDGVVVSRGHPPIPPLPADPARTMAAIAENLAGAHPVADRLDARQRWAVARHVAALRGGP</sequence>
<dbReference type="InterPro" id="IPR036909">
    <property type="entry name" value="Cyt_c-like_dom_sf"/>
</dbReference>
<evidence type="ECO:0000256" key="3">
    <source>
        <dbReference type="ARBA" id="ARBA00023004"/>
    </source>
</evidence>
<dbReference type="InterPro" id="IPR009056">
    <property type="entry name" value="Cyt_c-like_dom"/>
</dbReference>
<feature type="compositionally biased region" description="Low complexity" evidence="4">
    <location>
        <begin position="30"/>
        <end position="46"/>
    </location>
</feature>
<evidence type="ECO:0000256" key="4">
    <source>
        <dbReference type="SAM" id="MobiDB-lite"/>
    </source>
</evidence>
<dbReference type="Pfam" id="PF13442">
    <property type="entry name" value="Cytochrome_CBB3"/>
    <property type="match status" value="1"/>
</dbReference>
<accession>A0ABT8A3S2</accession>
<keyword evidence="2" id="KW-0479">Metal-binding</keyword>
<keyword evidence="1" id="KW-0349">Heme</keyword>
<evidence type="ECO:0000313" key="7">
    <source>
        <dbReference type="Proteomes" id="UP001529369"/>
    </source>
</evidence>
<gene>
    <name evidence="6" type="ORF">QWZ14_07410</name>
</gene>
<reference evidence="7" key="1">
    <citation type="journal article" date="2019" name="Int. J. Syst. Evol. Microbiol.">
        <title>The Global Catalogue of Microorganisms (GCM) 10K type strain sequencing project: providing services to taxonomists for standard genome sequencing and annotation.</title>
        <authorList>
            <consortium name="The Broad Institute Genomics Platform"/>
            <consortium name="The Broad Institute Genome Sequencing Center for Infectious Disease"/>
            <person name="Wu L."/>
            <person name="Ma J."/>
        </authorList>
    </citation>
    <scope>NUCLEOTIDE SEQUENCE [LARGE SCALE GENOMIC DNA]</scope>
    <source>
        <strain evidence="7">CECT 7131</strain>
    </source>
</reference>
<evidence type="ECO:0000256" key="1">
    <source>
        <dbReference type="ARBA" id="ARBA00022617"/>
    </source>
</evidence>
<dbReference type="SUPFAM" id="SSF46626">
    <property type="entry name" value="Cytochrome c"/>
    <property type="match status" value="1"/>
</dbReference>
<comment type="caution">
    <text evidence="6">The sequence shown here is derived from an EMBL/GenBank/DDBJ whole genome shotgun (WGS) entry which is preliminary data.</text>
</comment>
<dbReference type="Gene3D" id="1.10.760.10">
    <property type="entry name" value="Cytochrome c-like domain"/>
    <property type="match status" value="1"/>
</dbReference>
<name>A0ABT8A3S2_9PROT</name>
<evidence type="ECO:0000259" key="5">
    <source>
        <dbReference type="Pfam" id="PF13442"/>
    </source>
</evidence>
<dbReference type="PANTHER" id="PTHR40394">
    <property type="entry name" value="LIPOPROTEIN-RELATED"/>
    <property type="match status" value="1"/>
</dbReference>
<keyword evidence="3" id="KW-0408">Iron</keyword>
<evidence type="ECO:0000313" key="6">
    <source>
        <dbReference type="EMBL" id="MDN3564193.1"/>
    </source>
</evidence>
<feature type="domain" description="Cytochrome c" evidence="5">
    <location>
        <begin position="57"/>
        <end position="130"/>
    </location>
</feature>
<dbReference type="EMBL" id="JAUFPN010000069">
    <property type="protein sequence ID" value="MDN3564193.1"/>
    <property type="molecule type" value="Genomic_DNA"/>
</dbReference>
<dbReference type="PANTHER" id="PTHR40394:SF2">
    <property type="entry name" value="QUINOL:CYTOCHROME C OXIDOREDUCTASE MEMBRANE PROTEIN"/>
    <property type="match status" value="1"/>
</dbReference>
<keyword evidence="7" id="KW-1185">Reference proteome</keyword>
<feature type="region of interest" description="Disordered" evidence="4">
    <location>
        <begin position="18"/>
        <end position="50"/>
    </location>
</feature>
<dbReference type="Proteomes" id="UP001529369">
    <property type="component" value="Unassembled WGS sequence"/>
</dbReference>
<dbReference type="RefSeq" id="WP_290315981.1">
    <property type="nucleotide sequence ID" value="NZ_JAUFPN010000069.1"/>
</dbReference>
<evidence type="ECO:0000256" key="2">
    <source>
        <dbReference type="ARBA" id="ARBA00022723"/>
    </source>
</evidence>
<protein>
    <submittedName>
        <fullName evidence="6">Cytochrome c</fullName>
    </submittedName>
</protein>
<proteinExistence type="predicted"/>
<organism evidence="6 7">
    <name type="scientific">Paeniroseomonas aquatica</name>
    <dbReference type="NCBI Taxonomy" id="373043"/>
    <lineage>
        <taxon>Bacteria</taxon>
        <taxon>Pseudomonadati</taxon>
        <taxon>Pseudomonadota</taxon>
        <taxon>Alphaproteobacteria</taxon>
        <taxon>Acetobacterales</taxon>
        <taxon>Acetobacteraceae</taxon>
        <taxon>Paeniroseomonas</taxon>
    </lineage>
</organism>